<reference evidence="1 2" key="1">
    <citation type="submission" date="2011-09" db="EMBL/GenBank/DDBJ databases">
        <authorList>
            <consortium name="US DOE Joint Genome Institute (JGI-PGF)"/>
            <person name="Lucas S."/>
            <person name="Han J."/>
            <person name="Lapidus A."/>
            <person name="Cheng J.-F."/>
            <person name="Goodwin L."/>
            <person name="Pitluck S."/>
            <person name="Peters L."/>
            <person name="Land M.L."/>
            <person name="Hauser L."/>
            <person name="Orellana R."/>
            <person name="Lovley D."/>
            <person name="Woyke T.J."/>
        </authorList>
    </citation>
    <scope>NUCLEOTIDE SEQUENCE [LARGE SCALE GENOMIC DNA]</scope>
    <source>
        <strain evidence="1 2">2ac9</strain>
    </source>
</reference>
<proteinExistence type="predicted"/>
<reference evidence="1 2" key="2">
    <citation type="submission" date="2012-02" db="EMBL/GenBank/DDBJ databases">
        <title>Improved High-Quality Draft sequence of Desulfobacter postgatei 2ac9.</title>
        <authorList>
            <consortium name="US DOE Joint Genome Institute"/>
            <person name="Lucas S."/>
            <person name="Han J."/>
            <person name="Lapidus A."/>
            <person name="Cheng J.-F."/>
            <person name="Goodwin L."/>
            <person name="Pitluck S."/>
            <person name="Peters L."/>
            <person name="Ovchinnikova G."/>
            <person name="Held B."/>
            <person name="Detter J.C."/>
            <person name="Han C."/>
            <person name="Tapia R."/>
            <person name="Land M."/>
            <person name="Hauser L."/>
            <person name="Kyrpides N."/>
            <person name="Ivanova N."/>
            <person name="Pagani I."/>
            <person name="Orellana R."/>
            <person name="Lovley D."/>
            <person name="Woyke T."/>
        </authorList>
    </citation>
    <scope>NUCLEOTIDE SEQUENCE [LARGE SCALE GENOMIC DNA]</scope>
    <source>
        <strain evidence="1 2">2ac9</strain>
    </source>
</reference>
<dbReference type="eggNOG" id="COG5002">
    <property type="taxonomic scope" value="Bacteria"/>
</dbReference>
<gene>
    <name evidence="1" type="ORF">DespoDRAFT_00340</name>
</gene>
<name>I5AYQ7_9BACT</name>
<accession>I5AYQ7</accession>
<dbReference type="EMBL" id="CM001488">
    <property type="protein sequence ID" value="EIM62370.1"/>
    <property type="molecule type" value="Genomic_DNA"/>
</dbReference>
<dbReference type="STRING" id="879212.DespoDRAFT_00340"/>
<dbReference type="HOGENOM" id="CLU_1892846_0_0_7"/>
<evidence type="ECO:0000313" key="2">
    <source>
        <dbReference type="Proteomes" id="UP000005778"/>
    </source>
</evidence>
<dbReference type="Proteomes" id="UP000005778">
    <property type="component" value="Chromosome"/>
</dbReference>
<evidence type="ECO:0000313" key="1">
    <source>
        <dbReference type="EMBL" id="EIM62370.1"/>
    </source>
</evidence>
<organism evidence="1 2">
    <name type="scientific">Desulfobacter postgatei 2ac9</name>
    <dbReference type="NCBI Taxonomy" id="879212"/>
    <lineage>
        <taxon>Bacteria</taxon>
        <taxon>Pseudomonadati</taxon>
        <taxon>Thermodesulfobacteriota</taxon>
        <taxon>Desulfobacteria</taxon>
        <taxon>Desulfobacterales</taxon>
        <taxon>Desulfobacteraceae</taxon>
        <taxon>Desulfobacter</taxon>
    </lineage>
</organism>
<dbReference type="RefSeq" id="WP_004070899.1">
    <property type="nucleotide sequence ID" value="NZ_CM001488.1"/>
</dbReference>
<protein>
    <submittedName>
        <fullName evidence="1">Uncharacterized protein</fullName>
    </submittedName>
</protein>
<dbReference type="AlphaFoldDB" id="I5AYQ7"/>
<sequence length="134" mass="14750">MLLLKMMADMTLKKKILTGYGVAFTLMGLVVAWSVANLVSLGNASDAILSENYRSILAAQNMVDALLKKILICSLLPDQMPQSRGFCEISVSPLSCLSQATSNHPDLIVIFFNSRDIQGHKEVIEYYKNPKVVS</sequence>
<keyword evidence="2" id="KW-1185">Reference proteome</keyword>